<dbReference type="GO" id="GO:0015990">
    <property type="term" value="P:electron transport coupled proton transport"/>
    <property type="evidence" value="ECO:0007669"/>
    <property type="project" value="TreeGrafter"/>
</dbReference>
<dbReference type="GO" id="GO:0022904">
    <property type="term" value="P:respiratory electron transport chain"/>
    <property type="evidence" value="ECO:0007669"/>
    <property type="project" value="TreeGrafter"/>
</dbReference>
<dbReference type="SUPFAM" id="SSF81442">
    <property type="entry name" value="Cytochrome c oxidase subunit I-like"/>
    <property type="match status" value="1"/>
</dbReference>
<keyword evidence="1" id="KW-0812">Transmembrane</keyword>
<feature type="transmembrane region" description="Helical" evidence="1">
    <location>
        <begin position="93"/>
        <end position="110"/>
    </location>
</feature>
<feature type="transmembrane region" description="Helical" evidence="1">
    <location>
        <begin position="12"/>
        <end position="36"/>
    </location>
</feature>
<feature type="transmembrane region" description="Helical" evidence="1">
    <location>
        <begin position="65"/>
        <end position="86"/>
    </location>
</feature>
<dbReference type="EMBL" id="CAEZUP010000006">
    <property type="protein sequence ID" value="CAB4599297.1"/>
    <property type="molecule type" value="Genomic_DNA"/>
</dbReference>
<keyword evidence="1" id="KW-1133">Transmembrane helix</keyword>
<dbReference type="GO" id="GO:0009060">
    <property type="term" value="P:aerobic respiration"/>
    <property type="evidence" value="ECO:0007669"/>
    <property type="project" value="InterPro"/>
</dbReference>
<dbReference type="InterPro" id="IPR000883">
    <property type="entry name" value="Cyt_C_Oxase_1"/>
</dbReference>
<sequence length="341" mass="34861">MRLDRVPLFTWAFIVGGSVWVLTLPVLLGNVVLIYVDHHYGAATAFGSAGSQWVQVSWIASQPQVYALLIPVLGLVADAIATIAGVRQPSRNLMLFAIGAFGVFSVGAWAQTAFYPEARNEALWAAMVLLIVLPTLLVAAGTGAVLRSGKPPIKSPLLLAIVALLFVLLAVLVGALAAFTPLELRGSRAFGTGQFAAVLAAVIAGAAAGVTYWAPKMTGRVGSDAIAKLNVLVILGGGALASLPLLILGFSVRFTGLADAGDALETVAILGDGLLALGALLTLLTLLAATRGTPAGDDPWGSGQSLEWACASPPPLANFGELPVIVSAQPLLDAADSTKGA</sequence>
<organism evidence="3">
    <name type="scientific">freshwater metagenome</name>
    <dbReference type="NCBI Taxonomy" id="449393"/>
    <lineage>
        <taxon>unclassified sequences</taxon>
        <taxon>metagenomes</taxon>
        <taxon>ecological metagenomes</taxon>
    </lineage>
</organism>
<dbReference type="PROSITE" id="PS50855">
    <property type="entry name" value="COX1"/>
    <property type="match status" value="1"/>
</dbReference>
<dbReference type="AlphaFoldDB" id="A0A6J6GDQ8"/>
<feature type="transmembrane region" description="Helical" evidence="1">
    <location>
        <begin position="122"/>
        <end position="146"/>
    </location>
</feature>
<accession>A0A6J6GDQ8</accession>
<evidence type="ECO:0000313" key="3">
    <source>
        <dbReference type="EMBL" id="CAB4599297.1"/>
    </source>
</evidence>
<keyword evidence="1" id="KW-0472">Membrane</keyword>
<dbReference type="InterPro" id="IPR023616">
    <property type="entry name" value="Cyt_c_oxase-like_su1_dom"/>
</dbReference>
<gene>
    <name evidence="3" type="ORF">UFOPK1835_00273</name>
</gene>
<dbReference type="Gene3D" id="1.20.210.10">
    <property type="entry name" value="Cytochrome c oxidase-like, subunit I domain"/>
    <property type="match status" value="1"/>
</dbReference>
<name>A0A6J6GDQ8_9ZZZZ</name>
<dbReference type="PRINTS" id="PR01165">
    <property type="entry name" value="CYCOXIDASEI"/>
</dbReference>
<dbReference type="GO" id="GO:0004129">
    <property type="term" value="F:cytochrome-c oxidase activity"/>
    <property type="evidence" value="ECO:0007669"/>
    <property type="project" value="InterPro"/>
</dbReference>
<dbReference type="GO" id="GO:0016020">
    <property type="term" value="C:membrane"/>
    <property type="evidence" value="ECO:0007669"/>
    <property type="project" value="InterPro"/>
</dbReference>
<feature type="transmembrane region" description="Helical" evidence="1">
    <location>
        <begin position="267"/>
        <end position="289"/>
    </location>
</feature>
<feature type="transmembrane region" description="Helical" evidence="1">
    <location>
        <begin position="194"/>
        <end position="214"/>
    </location>
</feature>
<feature type="transmembrane region" description="Helical" evidence="1">
    <location>
        <begin position="226"/>
        <end position="247"/>
    </location>
</feature>
<reference evidence="3" key="1">
    <citation type="submission" date="2020-05" db="EMBL/GenBank/DDBJ databases">
        <authorList>
            <person name="Chiriac C."/>
            <person name="Salcher M."/>
            <person name="Ghai R."/>
            <person name="Kavagutti S V."/>
        </authorList>
    </citation>
    <scope>NUCLEOTIDE SEQUENCE</scope>
</reference>
<feature type="transmembrane region" description="Helical" evidence="1">
    <location>
        <begin position="158"/>
        <end position="182"/>
    </location>
</feature>
<dbReference type="GO" id="GO:0020037">
    <property type="term" value="F:heme binding"/>
    <property type="evidence" value="ECO:0007669"/>
    <property type="project" value="InterPro"/>
</dbReference>
<feature type="domain" description="Cytochrome oxidase subunit I profile" evidence="2">
    <location>
        <begin position="1"/>
        <end position="326"/>
    </location>
</feature>
<dbReference type="PANTHER" id="PTHR10422">
    <property type="entry name" value="CYTOCHROME C OXIDASE SUBUNIT 1"/>
    <property type="match status" value="1"/>
</dbReference>
<protein>
    <submittedName>
        <fullName evidence="3">Unannotated protein</fullName>
    </submittedName>
</protein>
<proteinExistence type="predicted"/>
<evidence type="ECO:0000256" key="1">
    <source>
        <dbReference type="SAM" id="Phobius"/>
    </source>
</evidence>
<dbReference type="PANTHER" id="PTHR10422:SF18">
    <property type="entry name" value="CYTOCHROME C OXIDASE SUBUNIT 1"/>
    <property type="match status" value="1"/>
</dbReference>
<evidence type="ECO:0000259" key="2">
    <source>
        <dbReference type="PROSITE" id="PS50855"/>
    </source>
</evidence>
<dbReference type="InterPro" id="IPR036927">
    <property type="entry name" value="Cyt_c_oxase-like_su1_sf"/>
</dbReference>
<dbReference type="Pfam" id="PF00115">
    <property type="entry name" value="COX1"/>
    <property type="match status" value="1"/>
</dbReference>